<evidence type="ECO:0000313" key="3">
    <source>
        <dbReference type="Proteomes" id="UP000233387"/>
    </source>
</evidence>
<sequence>MYICNKVEKMRNFYHKYLTKFGFSLSLLCGLHCLATPVLLAFMPAVAEWFSEEVEISVTFLSFLIGFSVLWKDFRLHKFFYPLVLLIFSFAFILISQLFIHRHFLDILGIMGIVLAYLWNWHKIRQIRMCACVVKSIE</sequence>
<reference evidence="2 3" key="1">
    <citation type="submission" date="2017-06" db="EMBL/GenBank/DDBJ databases">
        <title>Raineya orbicola gen. nov., sp. nov. a slightly thermophilic bacterium of the phylum Bacteroidetes and the description of Raineyaceae fam. nov.</title>
        <authorList>
            <person name="Albuquerque L."/>
            <person name="Polonia A.R.M."/>
            <person name="Barroso C."/>
            <person name="Froufe H.J.C."/>
            <person name="Lage O."/>
            <person name="Lobo-Da-Cunha A."/>
            <person name="Egas C."/>
            <person name="Da Costa M.S."/>
        </authorList>
    </citation>
    <scope>NUCLEOTIDE SEQUENCE [LARGE SCALE GENOMIC DNA]</scope>
    <source>
        <strain evidence="2 3">SPSPC-11</strain>
    </source>
</reference>
<feature type="transmembrane region" description="Helical" evidence="1">
    <location>
        <begin position="54"/>
        <end position="72"/>
    </location>
</feature>
<dbReference type="GO" id="GO:0016020">
    <property type="term" value="C:membrane"/>
    <property type="evidence" value="ECO:0007669"/>
    <property type="project" value="InterPro"/>
</dbReference>
<organism evidence="2 3">
    <name type="scientific">Raineya orbicola</name>
    <dbReference type="NCBI Taxonomy" id="2016530"/>
    <lineage>
        <taxon>Bacteria</taxon>
        <taxon>Pseudomonadati</taxon>
        <taxon>Bacteroidota</taxon>
        <taxon>Cytophagia</taxon>
        <taxon>Cytophagales</taxon>
        <taxon>Raineyaceae</taxon>
        <taxon>Raineya</taxon>
    </lineage>
</organism>
<feature type="transmembrane region" description="Helical" evidence="1">
    <location>
        <begin position="104"/>
        <end position="121"/>
    </location>
</feature>
<dbReference type="EMBL" id="NKXO01000038">
    <property type="protein sequence ID" value="PKQ67064.1"/>
    <property type="molecule type" value="Genomic_DNA"/>
</dbReference>
<protein>
    <submittedName>
        <fullName evidence="2">MerC mercury resistance protein</fullName>
    </submittedName>
</protein>
<name>A0A2N3I9M2_9BACT</name>
<evidence type="ECO:0000313" key="2">
    <source>
        <dbReference type="EMBL" id="PKQ67064.1"/>
    </source>
</evidence>
<feature type="transmembrane region" description="Helical" evidence="1">
    <location>
        <begin position="79"/>
        <end position="98"/>
    </location>
</feature>
<evidence type="ECO:0000256" key="1">
    <source>
        <dbReference type="SAM" id="Phobius"/>
    </source>
</evidence>
<dbReference type="OrthoDB" id="5966279at2"/>
<dbReference type="Proteomes" id="UP000233387">
    <property type="component" value="Unassembled WGS sequence"/>
</dbReference>
<gene>
    <name evidence="2" type="ORF">Rain11_2169</name>
</gene>
<accession>A0A2N3I9M2</accession>
<dbReference type="InterPro" id="IPR004891">
    <property type="entry name" value="Mercury-R_MerC"/>
</dbReference>
<dbReference type="GO" id="GO:0015097">
    <property type="term" value="F:mercury ion transmembrane transporter activity"/>
    <property type="evidence" value="ECO:0007669"/>
    <property type="project" value="InterPro"/>
</dbReference>
<dbReference type="Pfam" id="PF03203">
    <property type="entry name" value="MerC"/>
    <property type="match status" value="1"/>
</dbReference>
<keyword evidence="1" id="KW-0472">Membrane</keyword>
<keyword evidence="1" id="KW-1133">Transmembrane helix</keyword>
<dbReference type="AlphaFoldDB" id="A0A2N3I9M2"/>
<feature type="transmembrane region" description="Helical" evidence="1">
    <location>
        <begin position="21"/>
        <end position="42"/>
    </location>
</feature>
<proteinExistence type="predicted"/>
<keyword evidence="3" id="KW-1185">Reference proteome</keyword>
<keyword evidence="1" id="KW-0812">Transmembrane</keyword>
<comment type="caution">
    <text evidence="2">The sequence shown here is derived from an EMBL/GenBank/DDBJ whole genome shotgun (WGS) entry which is preliminary data.</text>
</comment>